<evidence type="ECO:0000256" key="2">
    <source>
        <dbReference type="ARBA" id="ARBA00008842"/>
    </source>
</evidence>
<dbReference type="GO" id="GO:0006887">
    <property type="term" value="P:exocytosis"/>
    <property type="evidence" value="ECO:0007669"/>
    <property type="project" value="UniProtKB-KW"/>
</dbReference>
<evidence type="ECO:0000313" key="15">
    <source>
        <dbReference type="EMBL" id="JAC92959.1"/>
    </source>
</evidence>
<dbReference type="GO" id="GO:0097038">
    <property type="term" value="C:perinuclear endoplasmic reticulum"/>
    <property type="evidence" value="ECO:0007669"/>
    <property type="project" value="TreeGrafter"/>
</dbReference>
<keyword evidence="3" id="KW-0813">Transport</keyword>
<dbReference type="SUPFAM" id="SSF144000">
    <property type="entry name" value="Oxysterol-binding protein-like"/>
    <property type="match status" value="1"/>
</dbReference>
<organism evidence="15">
    <name type="scientific">Ixodes ricinus</name>
    <name type="common">Common tick</name>
    <name type="synonym">Acarus ricinus</name>
    <dbReference type="NCBI Taxonomy" id="34613"/>
    <lineage>
        <taxon>Eukaryota</taxon>
        <taxon>Metazoa</taxon>
        <taxon>Ecdysozoa</taxon>
        <taxon>Arthropoda</taxon>
        <taxon>Chelicerata</taxon>
        <taxon>Arachnida</taxon>
        <taxon>Acari</taxon>
        <taxon>Parasitiformes</taxon>
        <taxon>Ixodida</taxon>
        <taxon>Ixodoidea</taxon>
        <taxon>Ixodidae</taxon>
        <taxon>Ixodinae</taxon>
        <taxon>Ixodes</taxon>
    </lineage>
</organism>
<reference evidence="15" key="1">
    <citation type="journal article" date="2015" name="PLoS Negl. Trop. Dis.">
        <title>Deep Sequencing Analysis of the Ixodes ricinus Haemocytome.</title>
        <authorList>
            <person name="Kotsyfakis M."/>
            <person name="Kopacek P."/>
            <person name="Franta Z."/>
            <person name="Pedra J.H."/>
            <person name="Ribeiro J.M."/>
        </authorList>
    </citation>
    <scope>NUCLEOTIDE SEQUENCE</scope>
</reference>
<dbReference type="GO" id="GO:0005829">
    <property type="term" value="C:cytosol"/>
    <property type="evidence" value="ECO:0007669"/>
    <property type="project" value="TreeGrafter"/>
</dbReference>
<keyword evidence="8" id="KW-0445">Lipid transport</keyword>
<dbReference type="Pfam" id="PF13637">
    <property type="entry name" value="Ank_4"/>
    <property type="match status" value="1"/>
</dbReference>
<dbReference type="Gene3D" id="2.40.160.120">
    <property type="match status" value="1"/>
</dbReference>
<feature type="repeat" description="ANK" evidence="11">
    <location>
        <begin position="190"/>
        <end position="222"/>
    </location>
</feature>
<sequence>MNIVSDDEDNTKPSDLPPEELLLQAARSGAYTTVKGLLNASCHASNGAALNVDCKGKQKANLGWTPLHLASYFGHFDVAEILLEHGAYVDVVNREGDTPLHKAAYTGREGLVMLLLKYNADVFIINCEGQSPKQVAESTDIKNILTAAESADEKKKADQFFAAVKEGNVDAVQNLLRARKPPNINCKDGFGNTALHSAAYRDRKQIAVLLLQCGIDSTLRNARGQLAADLAHTDEMRQILHVAPIRQLRKNASRHEGPLLRRKRFLGSVHVWAVLDRGVLSFFRSRGDAASGTRRKRFHYLDMARVECDPTDEAGFVVLFPDDPPERLAVPPDDNDRVDRMRWVGKLKEHIEFSRHYTHQGMSASDSDEEDLLPLGSIQDVLATAQAQQQLLERGVDRATAMHADLVQVLDAHQLSCVGPCQDLLSQWKELLLLSRAVSSSLGSCTLLLKQQEEARSARLDQERERSRVLQESLSVLAREHHHLECTLSNTGVEEEAPLHSDDEFFDAFEGEASPRRESQSSAELTNEDEVEDEMYSSLVGPEERSIWGRVRLPVPMFSKNDFSLWSILKQCIGKELSKITMPVVFNEPLSFLQRISENMEYSHLLVQADQASNPVDRMELVTAFAVSALASNLERLSKPFNPLLGETYECDRRDDLGWRSLSEQVSHHPPMLAQYCEGRGWRCWQEFSMSSKFRGKYLQVVPLGVVHLELGGCHFTWRKVTTIVHNIIVGKLWVDHQGEMELRNHDSGHACHLKFLPYSYFSREPPRKVTGVVTDPEGTALCVLQGSWDSQLEYARVVASRGSVRGKALLESATPKVVWRRNMPSEEYERMYNFTVLACQLNEPEPGVAPTDSRQRPDQRLMEEGRWDEANQVKLQLEEKQRATRRQREAEAEAAAAQGRPYVGYEPVWFKKETDSITGNPIHVYQGQYWLCKEEGRWDRCPAIYL</sequence>
<dbReference type="InterPro" id="IPR037239">
    <property type="entry name" value="OSBP_sf"/>
</dbReference>
<comment type="similarity">
    <text evidence="2">Belongs to the OSBP family.</text>
</comment>
<dbReference type="PANTHER" id="PTHR10972:SF205">
    <property type="entry name" value="OXYSTEROL-BINDING PROTEIN 1"/>
    <property type="match status" value="1"/>
</dbReference>
<keyword evidence="5" id="KW-1052">Target cell membrane</keyword>
<dbReference type="GO" id="GO:0044218">
    <property type="term" value="C:other organism cell membrane"/>
    <property type="evidence" value="ECO:0007669"/>
    <property type="project" value="UniProtKB-KW"/>
</dbReference>
<dbReference type="PROSITE" id="PS50088">
    <property type="entry name" value="ANK_REPEAT"/>
    <property type="match status" value="3"/>
</dbReference>
<dbReference type="InterPro" id="IPR000648">
    <property type="entry name" value="Oxysterol-bd"/>
</dbReference>
<keyword evidence="4" id="KW-0268">Exocytosis</keyword>
<evidence type="ECO:0000256" key="8">
    <source>
        <dbReference type="ARBA" id="ARBA00023055"/>
    </source>
</evidence>
<name>A0A090XA86_IXORI</name>
<keyword evidence="9" id="KW-0446">Lipid-binding</keyword>
<dbReference type="SUPFAM" id="SSF48403">
    <property type="entry name" value="Ankyrin repeat"/>
    <property type="match status" value="1"/>
</dbReference>
<dbReference type="EMBL" id="GBIH01001751">
    <property type="protein sequence ID" value="JAC92959.1"/>
    <property type="molecule type" value="mRNA"/>
</dbReference>
<evidence type="ECO:0000259" key="14">
    <source>
        <dbReference type="SMART" id="SM00233"/>
    </source>
</evidence>
<dbReference type="GO" id="GO:0120009">
    <property type="term" value="P:intermembrane lipid transfer"/>
    <property type="evidence" value="ECO:0007669"/>
    <property type="project" value="UniProtKB-ARBA"/>
</dbReference>
<keyword evidence="11" id="KW-0040">ANK repeat</keyword>
<dbReference type="GO" id="GO:0032934">
    <property type="term" value="F:sterol binding"/>
    <property type="evidence" value="ECO:0007669"/>
    <property type="project" value="TreeGrafter"/>
</dbReference>
<dbReference type="InterPro" id="IPR001849">
    <property type="entry name" value="PH_domain"/>
</dbReference>
<evidence type="ECO:0000256" key="11">
    <source>
        <dbReference type="PROSITE-ProRule" id="PRU00023"/>
    </source>
</evidence>
<evidence type="ECO:0000256" key="7">
    <source>
        <dbReference type="ARBA" id="ARBA00023028"/>
    </source>
</evidence>
<evidence type="ECO:0000256" key="1">
    <source>
        <dbReference type="ARBA" id="ARBA00004175"/>
    </source>
</evidence>
<dbReference type="InterPro" id="IPR036770">
    <property type="entry name" value="Ankyrin_rpt-contain_sf"/>
</dbReference>
<dbReference type="AlphaFoldDB" id="A0A090XA86"/>
<evidence type="ECO:0000256" key="5">
    <source>
        <dbReference type="ARBA" id="ARBA00022537"/>
    </source>
</evidence>
<feature type="coiled-coil region" evidence="12">
    <location>
        <begin position="874"/>
        <end position="901"/>
    </location>
</feature>
<evidence type="ECO:0000256" key="3">
    <source>
        <dbReference type="ARBA" id="ARBA00022448"/>
    </source>
</evidence>
<evidence type="ECO:0000256" key="4">
    <source>
        <dbReference type="ARBA" id="ARBA00022483"/>
    </source>
</evidence>
<dbReference type="Pfam" id="PF12796">
    <property type="entry name" value="Ank_2"/>
    <property type="match status" value="1"/>
</dbReference>
<keyword evidence="7" id="KW-0638">Presynaptic neurotoxin</keyword>
<dbReference type="InterPro" id="IPR011993">
    <property type="entry name" value="PH-like_dom_sf"/>
</dbReference>
<proteinExistence type="evidence at transcript level"/>
<dbReference type="PANTHER" id="PTHR10972">
    <property type="entry name" value="OXYSTEROL-BINDING PROTEIN-RELATED"/>
    <property type="match status" value="1"/>
</dbReference>
<evidence type="ECO:0000256" key="10">
    <source>
        <dbReference type="ARBA" id="ARBA00023298"/>
    </source>
</evidence>
<keyword evidence="12" id="KW-0175">Coiled coil</keyword>
<feature type="compositionally biased region" description="Acidic residues" evidence="13">
    <location>
        <begin position="526"/>
        <end position="535"/>
    </location>
</feature>
<dbReference type="GO" id="GO:0044231">
    <property type="term" value="C:host cell presynaptic membrane"/>
    <property type="evidence" value="ECO:0007669"/>
    <property type="project" value="UniProtKB-KW"/>
</dbReference>
<comment type="subcellular location">
    <subcellularLocation>
        <location evidence="1">Target cell membrane</location>
    </subcellularLocation>
</comment>
<dbReference type="FunFam" id="2.40.160.120:FF:000001">
    <property type="entry name" value="Oxysterol-binding protein"/>
    <property type="match status" value="1"/>
</dbReference>
<dbReference type="FunFam" id="1.25.40.20:FF:000094">
    <property type="entry name" value="Oxysterol-binding protein"/>
    <property type="match status" value="1"/>
</dbReference>
<dbReference type="Gene3D" id="2.30.29.30">
    <property type="entry name" value="Pleckstrin-homology domain (PH domain)/Phosphotyrosine-binding domain (PTB)"/>
    <property type="match status" value="1"/>
</dbReference>
<protein>
    <submittedName>
        <fullName evidence="15">Putative oxysterol-binding protein</fullName>
    </submittedName>
</protein>
<evidence type="ECO:0000256" key="12">
    <source>
        <dbReference type="SAM" id="Coils"/>
    </source>
</evidence>
<dbReference type="SUPFAM" id="SSF50729">
    <property type="entry name" value="PH domain-like"/>
    <property type="match status" value="1"/>
</dbReference>
<evidence type="ECO:0000256" key="6">
    <source>
        <dbReference type="ARBA" id="ARBA00022553"/>
    </source>
</evidence>
<accession>A0A090XA86</accession>
<dbReference type="PROSITE" id="PS50297">
    <property type="entry name" value="ANK_REP_REGION"/>
    <property type="match status" value="3"/>
</dbReference>
<dbReference type="Gene3D" id="1.25.40.20">
    <property type="entry name" value="Ankyrin repeat-containing domain"/>
    <property type="match status" value="2"/>
</dbReference>
<evidence type="ECO:0000256" key="9">
    <source>
        <dbReference type="ARBA" id="ARBA00023121"/>
    </source>
</evidence>
<dbReference type="SMART" id="SM00248">
    <property type="entry name" value="ANK"/>
    <property type="match status" value="4"/>
</dbReference>
<feature type="repeat" description="ANK" evidence="11">
    <location>
        <begin position="95"/>
        <end position="127"/>
    </location>
</feature>
<keyword evidence="10" id="KW-1053">Target membrane</keyword>
<dbReference type="Pfam" id="PF01237">
    <property type="entry name" value="Oxysterol_BP"/>
    <property type="match status" value="1"/>
</dbReference>
<keyword evidence="7" id="KW-0800">Toxin</keyword>
<dbReference type="SMART" id="SM00233">
    <property type="entry name" value="PH"/>
    <property type="match status" value="1"/>
</dbReference>
<feature type="region of interest" description="Disordered" evidence="13">
    <location>
        <begin position="512"/>
        <end position="538"/>
    </location>
</feature>
<dbReference type="GO" id="GO:0005886">
    <property type="term" value="C:plasma membrane"/>
    <property type="evidence" value="ECO:0007669"/>
    <property type="project" value="TreeGrafter"/>
</dbReference>
<keyword evidence="10" id="KW-0472">Membrane</keyword>
<evidence type="ECO:0000256" key="13">
    <source>
        <dbReference type="SAM" id="MobiDB-lite"/>
    </source>
</evidence>
<keyword evidence="7" id="KW-0528">Neurotoxin</keyword>
<feature type="domain" description="PH" evidence="14">
    <location>
        <begin position="253"/>
        <end position="354"/>
    </location>
</feature>
<keyword evidence="6" id="KW-0597">Phosphoprotein</keyword>
<dbReference type="InterPro" id="IPR002110">
    <property type="entry name" value="Ankyrin_rpt"/>
</dbReference>
<feature type="repeat" description="ANK" evidence="11">
    <location>
        <begin position="62"/>
        <end position="94"/>
    </location>
</feature>